<accession>A0AAD4NUI0</accession>
<evidence type="ECO:0000259" key="1">
    <source>
        <dbReference type="Pfam" id="PF10022"/>
    </source>
</evidence>
<dbReference type="EMBL" id="JAANER010000002">
    <property type="protein sequence ID" value="KAG9193915.1"/>
    <property type="molecule type" value="Genomic_DNA"/>
</dbReference>
<gene>
    <name evidence="3" type="ORF">G6011_03950</name>
</gene>
<dbReference type="AlphaFoldDB" id="A0AAD4NUI0"/>
<dbReference type="PIRSF" id="PIRSF014753">
    <property type="entry name" value="UCP014753"/>
    <property type="match status" value="1"/>
</dbReference>
<dbReference type="InterPro" id="IPR016624">
    <property type="entry name" value="UCP014753"/>
</dbReference>
<reference evidence="3" key="1">
    <citation type="submission" date="2021-07" db="EMBL/GenBank/DDBJ databases">
        <title>Genome Resource of American Ginseng Black Spot Pathogen Alternaria panax.</title>
        <authorList>
            <person name="Qiu C."/>
            <person name="Wang W."/>
            <person name="Liu Z."/>
        </authorList>
    </citation>
    <scope>NUCLEOTIDE SEQUENCE</scope>
    <source>
        <strain evidence="3">BNCC115425</strain>
    </source>
</reference>
<dbReference type="InterPro" id="IPR049237">
    <property type="entry name" value="DUF2264_C"/>
</dbReference>
<evidence type="ECO:0000313" key="3">
    <source>
        <dbReference type="EMBL" id="KAG9193915.1"/>
    </source>
</evidence>
<feature type="domain" description="DUF2264" evidence="1">
    <location>
        <begin position="14"/>
        <end position="373"/>
    </location>
</feature>
<evidence type="ECO:0000259" key="2">
    <source>
        <dbReference type="Pfam" id="PF20938"/>
    </source>
</evidence>
<dbReference type="GO" id="GO:0005975">
    <property type="term" value="P:carbohydrate metabolic process"/>
    <property type="evidence" value="ECO:0007669"/>
    <property type="project" value="InterPro"/>
</dbReference>
<dbReference type="Pfam" id="PF20938">
    <property type="entry name" value="DUF2264_C"/>
    <property type="match status" value="1"/>
</dbReference>
<proteinExistence type="predicted"/>
<protein>
    <recommendedName>
        <fullName evidence="5">DUF2264 domain-containing protein</fullName>
    </recommendedName>
</protein>
<sequence>MPPLAGFSDNPFKTHADFKKAAIALLRALKPYQSPHGARIKLPLATGTHFDDVAAQLEGYARPLWAVGALMHLNIVSADEYNELIKPYAAGLANGTDPAHAEYWGPVVLRDQRMVEMEIIAFALLAAPDTMFHSQTEEAKRNITAWLGTINGKDFPTTNWLWFRVMTNLALIKVCGVPKEDALDAMKADLDLMEQFYLGEGWSADGIWSDEGRQADYYSGSFAIQFSQLIYVKMASDLDPERCDKFRERAKEFATSFCRYFDTNGAAIPFGRSLTYRFAFAGFWSAAAFSEMELPIPMLEQWGDVKGYLLRHFRWWSTKHDMFNADGTLTIGFTYPNMYMSEDYNSPQSPYWALKSFLALGLPEEHPFWTGETATERRAPYGTSLPTLIKPPMHIICSQSNHHFLLSMGQFCPWPLKATEAKYGKYAYSSHFGFSVPTGTLIQQIAPDSTLALSKDDGETWRVPWKITNPRFTDVFLNHNPRKSRGTQPSLTSTWKPWADADISVTTHITPLDHQWPEWHLRWHRITNNGSSAVKLHAVQGGFAIQGRGHKHGEVLPTHAHVSELSSFTPQSHNDHSFPEGTVTSQTSTLICSNAGASGISLLGCPGNSHAEVLKPDANTNIMWQRTLIPVIRSELTIPPSTAGAPSVEFGSSVFALARTTDREERYAGLDISALWTGAPDLEVGTERNGQTDKEWYLQIK</sequence>
<name>A0AAD4NUI0_9PLEO</name>
<dbReference type="PANTHER" id="PTHR35339:SF2">
    <property type="entry name" value="DUF2264 DOMAIN-CONTAINING PROTEIN-RELATED"/>
    <property type="match status" value="1"/>
</dbReference>
<dbReference type="Proteomes" id="UP001199106">
    <property type="component" value="Unassembled WGS sequence"/>
</dbReference>
<feature type="domain" description="DUF2264" evidence="2">
    <location>
        <begin position="389"/>
        <end position="665"/>
    </location>
</feature>
<keyword evidence="4" id="KW-1185">Reference proteome</keyword>
<dbReference type="PANTHER" id="PTHR35339">
    <property type="entry name" value="LINALOOL DEHYDRATASE_ISOMERASE DOMAIN-CONTAINING PROTEIN"/>
    <property type="match status" value="1"/>
</dbReference>
<dbReference type="InterPro" id="IPR008928">
    <property type="entry name" value="6-hairpin_glycosidase_sf"/>
</dbReference>
<organism evidence="3 4">
    <name type="scientific">Alternaria panax</name>
    <dbReference type="NCBI Taxonomy" id="48097"/>
    <lineage>
        <taxon>Eukaryota</taxon>
        <taxon>Fungi</taxon>
        <taxon>Dikarya</taxon>
        <taxon>Ascomycota</taxon>
        <taxon>Pezizomycotina</taxon>
        <taxon>Dothideomycetes</taxon>
        <taxon>Pleosporomycetidae</taxon>
        <taxon>Pleosporales</taxon>
        <taxon>Pleosporineae</taxon>
        <taxon>Pleosporaceae</taxon>
        <taxon>Alternaria</taxon>
        <taxon>Alternaria sect. Panax</taxon>
    </lineage>
</organism>
<dbReference type="SUPFAM" id="SSF48208">
    <property type="entry name" value="Six-hairpin glycosidases"/>
    <property type="match status" value="1"/>
</dbReference>
<evidence type="ECO:0008006" key="5">
    <source>
        <dbReference type="Google" id="ProtNLM"/>
    </source>
</evidence>
<comment type="caution">
    <text evidence="3">The sequence shown here is derived from an EMBL/GenBank/DDBJ whole genome shotgun (WGS) entry which is preliminary data.</text>
</comment>
<evidence type="ECO:0000313" key="4">
    <source>
        <dbReference type="Proteomes" id="UP001199106"/>
    </source>
</evidence>
<dbReference type="InterPro" id="IPR049349">
    <property type="entry name" value="DUF2264_N"/>
</dbReference>
<dbReference type="Pfam" id="PF10022">
    <property type="entry name" value="DUF2264"/>
    <property type="match status" value="1"/>
</dbReference>